<feature type="chain" id="PRO_5012725540" description="GLPGLI family protein" evidence="1">
    <location>
        <begin position="21"/>
        <end position="150"/>
    </location>
</feature>
<evidence type="ECO:0000313" key="3">
    <source>
        <dbReference type="Proteomes" id="UP000183945"/>
    </source>
</evidence>
<dbReference type="STRING" id="1073325.SAMN05444483_1273"/>
<protein>
    <recommendedName>
        <fullName evidence="4">GLPGLI family protein</fullName>
    </recommendedName>
</protein>
<dbReference type="RefSeq" id="WP_072881980.1">
    <property type="nucleotide sequence ID" value="NZ_FQVT01000027.1"/>
</dbReference>
<dbReference type="Proteomes" id="UP000183945">
    <property type="component" value="Unassembled WGS sequence"/>
</dbReference>
<name>A0A1M5MCI6_SALEC</name>
<feature type="signal peptide" evidence="1">
    <location>
        <begin position="1"/>
        <end position="20"/>
    </location>
</feature>
<keyword evidence="1" id="KW-0732">Signal</keyword>
<evidence type="ECO:0000313" key="2">
    <source>
        <dbReference type="EMBL" id="SHG74935.1"/>
    </source>
</evidence>
<dbReference type="AlphaFoldDB" id="A0A1M5MCI6"/>
<reference evidence="3" key="1">
    <citation type="submission" date="2016-11" db="EMBL/GenBank/DDBJ databases">
        <authorList>
            <person name="Varghese N."/>
            <person name="Submissions S."/>
        </authorList>
    </citation>
    <scope>NUCLEOTIDE SEQUENCE [LARGE SCALE GENOMIC DNA]</scope>
    <source>
        <strain evidence="3">DSM 24579</strain>
    </source>
</reference>
<organism evidence="2 3">
    <name type="scientific">Salegentibacter echinorum</name>
    <dbReference type="NCBI Taxonomy" id="1073325"/>
    <lineage>
        <taxon>Bacteria</taxon>
        <taxon>Pseudomonadati</taxon>
        <taxon>Bacteroidota</taxon>
        <taxon>Flavobacteriia</taxon>
        <taxon>Flavobacteriales</taxon>
        <taxon>Flavobacteriaceae</taxon>
        <taxon>Salegentibacter</taxon>
    </lineage>
</organism>
<evidence type="ECO:0008006" key="4">
    <source>
        <dbReference type="Google" id="ProtNLM"/>
    </source>
</evidence>
<gene>
    <name evidence="2" type="ORF">SAMN05444483_1273</name>
</gene>
<sequence length="150" mass="17722">MAAIKVLSLLLILCPILSFGQKSVYPKDTIYVMFKKNEANRKITNWDYKKKNGVYFSIKDKSSKHLSLFYPYTKKADTLCIEKLKEYCFSDLKEIEEKKNNWINKKFEGLKYKPYTSSKNGVFRTYLIEIISEGEFVKYPVIWRNEGVID</sequence>
<keyword evidence="3" id="KW-1185">Reference proteome</keyword>
<proteinExistence type="predicted"/>
<accession>A0A1M5MCI6</accession>
<dbReference type="EMBL" id="FQVT01000027">
    <property type="protein sequence ID" value="SHG74935.1"/>
    <property type="molecule type" value="Genomic_DNA"/>
</dbReference>
<evidence type="ECO:0000256" key="1">
    <source>
        <dbReference type="SAM" id="SignalP"/>
    </source>
</evidence>